<dbReference type="OrthoDB" id="6329076at2759"/>
<evidence type="ECO:0000313" key="8">
    <source>
        <dbReference type="Proteomes" id="UP000504606"/>
    </source>
</evidence>
<evidence type="ECO:0000256" key="3">
    <source>
        <dbReference type="ARBA" id="ARBA00022833"/>
    </source>
</evidence>
<dbReference type="InterPro" id="IPR027370">
    <property type="entry name" value="Znf-RING_euk"/>
</dbReference>
<evidence type="ECO:0000256" key="5">
    <source>
        <dbReference type="SAM" id="Coils"/>
    </source>
</evidence>
<dbReference type="Gene3D" id="3.30.40.10">
    <property type="entry name" value="Zinc/RING finger domain, C3HC4 (zinc finger)"/>
    <property type="match status" value="1"/>
</dbReference>
<keyword evidence="5" id="KW-0175">Coiled coil</keyword>
<dbReference type="InterPro" id="IPR051435">
    <property type="entry name" value="RING_finger_E3_ubiq-ligases"/>
</dbReference>
<evidence type="ECO:0000256" key="1">
    <source>
        <dbReference type="ARBA" id="ARBA00022723"/>
    </source>
</evidence>
<evidence type="ECO:0000256" key="2">
    <source>
        <dbReference type="ARBA" id="ARBA00022771"/>
    </source>
</evidence>
<feature type="coiled-coil region" evidence="5">
    <location>
        <begin position="102"/>
        <end position="129"/>
    </location>
</feature>
<dbReference type="GO" id="GO:0061630">
    <property type="term" value="F:ubiquitin protein ligase activity"/>
    <property type="evidence" value="ECO:0007669"/>
    <property type="project" value="TreeGrafter"/>
</dbReference>
<dbReference type="InterPro" id="IPR001841">
    <property type="entry name" value="Znf_RING"/>
</dbReference>
<evidence type="ECO:0000256" key="6">
    <source>
        <dbReference type="SAM" id="MobiDB-lite"/>
    </source>
</evidence>
<sequence>MECGICMEVYDGVQRLPKVLPCGHTACLQCLRRLPDNCCTTCRRHFTGPPEGLPTNFLALQEQKEARLDSTPRCWCSDCRTAPSPRCWDEDHDVLPVKRALRRQLQGALPQAAEQLQGLQDQCREEQALPALTLLAGESWDVSLRGGGRELTGTVRNTEEPLTKALCLLLAARAALTENRAAARDLPTTAAPRPPADAPSPPAAAPSPPAAAATPAAAPLAARDPPPAEALPPREMDVLIISGSGPDYKQQEKAAALQDAPGVTRLIRVYCHRDPAWSLQLLQRAAPTLERLSVSCPREAHLRAVHAMPRLRRLDVVGDTDLLAQPPELPALPPEHAGLQWLRVERLPRATTLSLLRAHGGTLEVLELVVGTPWSNERPESCGALHSLLQQSGLQALRRLLLLRGGHSHEPAACRQQRAEVRRVLHGAEVLCGLCDLAEYEEA</sequence>
<dbReference type="Proteomes" id="UP000504606">
    <property type="component" value="Unplaced"/>
</dbReference>
<feature type="compositionally biased region" description="Low complexity" evidence="6">
    <location>
        <begin position="210"/>
        <end position="223"/>
    </location>
</feature>
<dbReference type="GeneID" id="113209405"/>
<dbReference type="GO" id="GO:0008270">
    <property type="term" value="F:zinc ion binding"/>
    <property type="evidence" value="ECO:0007669"/>
    <property type="project" value="UniProtKB-KW"/>
</dbReference>
<dbReference type="PANTHER" id="PTHR22791:SF6">
    <property type="entry name" value="RING-TYPE DOMAIN-CONTAINING PROTEIN"/>
    <property type="match status" value="1"/>
</dbReference>
<dbReference type="SUPFAM" id="SSF57850">
    <property type="entry name" value="RING/U-box"/>
    <property type="match status" value="1"/>
</dbReference>
<dbReference type="KEGG" id="foc:113209405"/>
<keyword evidence="8" id="KW-1185">Reference proteome</keyword>
<dbReference type="PROSITE" id="PS50089">
    <property type="entry name" value="ZF_RING_2"/>
    <property type="match status" value="1"/>
</dbReference>
<keyword evidence="3" id="KW-0862">Zinc</keyword>
<dbReference type="SMART" id="SM00184">
    <property type="entry name" value="RING"/>
    <property type="match status" value="1"/>
</dbReference>
<name>A0A6J1SP35_FRAOC</name>
<keyword evidence="1" id="KW-0479">Metal-binding</keyword>
<evidence type="ECO:0000256" key="4">
    <source>
        <dbReference type="PROSITE-ProRule" id="PRU00175"/>
    </source>
</evidence>
<protein>
    <submittedName>
        <fullName evidence="9">Uncharacterized protein LOC113209405</fullName>
    </submittedName>
</protein>
<dbReference type="InterPro" id="IPR013083">
    <property type="entry name" value="Znf_RING/FYVE/PHD"/>
</dbReference>
<dbReference type="GO" id="GO:0016567">
    <property type="term" value="P:protein ubiquitination"/>
    <property type="evidence" value="ECO:0007669"/>
    <property type="project" value="TreeGrafter"/>
</dbReference>
<dbReference type="RefSeq" id="XP_026282677.1">
    <property type="nucleotide sequence ID" value="XM_026426892.2"/>
</dbReference>
<reference evidence="9" key="1">
    <citation type="submission" date="2025-08" db="UniProtKB">
        <authorList>
            <consortium name="RefSeq"/>
        </authorList>
    </citation>
    <scope>IDENTIFICATION</scope>
    <source>
        <tissue evidence="9">Whole organism</tissue>
    </source>
</reference>
<accession>A0A6J1SP35</accession>
<proteinExistence type="predicted"/>
<dbReference type="Pfam" id="PF13445">
    <property type="entry name" value="zf-RING_UBOX"/>
    <property type="match status" value="1"/>
</dbReference>
<evidence type="ECO:0000313" key="9">
    <source>
        <dbReference type="RefSeq" id="XP_026282677.1"/>
    </source>
</evidence>
<evidence type="ECO:0000259" key="7">
    <source>
        <dbReference type="PROSITE" id="PS50089"/>
    </source>
</evidence>
<dbReference type="Gene3D" id="3.80.10.10">
    <property type="entry name" value="Ribonuclease Inhibitor"/>
    <property type="match status" value="1"/>
</dbReference>
<feature type="domain" description="RING-type" evidence="7">
    <location>
        <begin position="3"/>
        <end position="43"/>
    </location>
</feature>
<dbReference type="AlphaFoldDB" id="A0A6J1SP35"/>
<feature type="region of interest" description="Disordered" evidence="6">
    <location>
        <begin position="184"/>
        <end position="231"/>
    </location>
</feature>
<dbReference type="InterPro" id="IPR032675">
    <property type="entry name" value="LRR_dom_sf"/>
</dbReference>
<gene>
    <name evidence="9" type="primary">LOC113209405</name>
</gene>
<organism evidence="8 9">
    <name type="scientific">Frankliniella occidentalis</name>
    <name type="common">Western flower thrips</name>
    <name type="synonym">Euthrips occidentalis</name>
    <dbReference type="NCBI Taxonomy" id="133901"/>
    <lineage>
        <taxon>Eukaryota</taxon>
        <taxon>Metazoa</taxon>
        <taxon>Ecdysozoa</taxon>
        <taxon>Arthropoda</taxon>
        <taxon>Hexapoda</taxon>
        <taxon>Insecta</taxon>
        <taxon>Pterygota</taxon>
        <taxon>Neoptera</taxon>
        <taxon>Paraneoptera</taxon>
        <taxon>Thysanoptera</taxon>
        <taxon>Terebrantia</taxon>
        <taxon>Thripoidea</taxon>
        <taxon>Thripidae</taxon>
        <taxon>Frankliniella</taxon>
    </lineage>
</organism>
<dbReference type="PANTHER" id="PTHR22791">
    <property type="entry name" value="RING-TYPE DOMAIN-CONTAINING PROTEIN"/>
    <property type="match status" value="1"/>
</dbReference>
<keyword evidence="2 4" id="KW-0863">Zinc-finger</keyword>
<feature type="compositionally biased region" description="Pro residues" evidence="6">
    <location>
        <begin position="192"/>
        <end position="209"/>
    </location>
</feature>